<feature type="transmembrane region" description="Helical" evidence="11">
    <location>
        <begin position="482"/>
        <end position="507"/>
    </location>
</feature>
<sequence length="632" mass="71566">MRATLLFFLLFCTASSFKILIYSPRFGRSHVTFLGGIADVLVQEGMDVTIVMPTMNPFVHTNGTKLVTKVIHIDQDPRVMSFYNDPHTKEGIWTLDSVNPLADKYLMDRVREAHVHQCEKTLKQRELIEQLRNEKFDLGISAVFDLCGLGLFDEIGLKSTVLANSGAAMLFEKIADIFGAPNVPAVLPGGFSDVSNEMTYSQRIVNLVKVYFAKWWVESVRDAEQEVMEKVLGRKVDIDQKIAEASFMLINSHPLLDFPRPLTERIVSIGGISVPKAKPLDEYWEGVVSARKATVLLSFGSVAQSAVMPDEMKKAILNTFSRFPDVTFIWKYEVDEHEVAKDVPNVITNKWVPQNDLLAHRNVKAFITHAGMNSILESSHLGVPVLCIPLFADQLRNAQMVKRLGSARSIDKKQLYDPDVLEANIRELLEDQSYRSNATRLSKMMAKRPRDQRDQLVKHIKFAAEFGSLPEYRIPQLPFVQYYMLDIFIPLFVIAITMALGLLYGITTVIRKQGDKRHFLDLTSRSRTEDNISLPRRMAADYSTLQALLVLCMGNQRPPKHTSESSSFFHTLHTLLSTPTTHSTRSTNQFHLNVIEYYIFAEILRHLEDSSPFLQAPPLALALLARNKNVDP</sequence>
<evidence type="ECO:0000256" key="10">
    <source>
        <dbReference type="ARBA" id="ARBA00047475"/>
    </source>
</evidence>
<comment type="similarity">
    <text evidence="2">Belongs to the UDP-glycosyltransferase family.</text>
</comment>
<keyword evidence="6 11" id="KW-0812">Transmembrane</keyword>
<dbReference type="GO" id="GO:0016020">
    <property type="term" value="C:membrane"/>
    <property type="evidence" value="ECO:0007669"/>
    <property type="project" value="UniProtKB-SubCell"/>
</dbReference>
<feature type="signal peptide" evidence="12">
    <location>
        <begin position="1"/>
        <end position="16"/>
    </location>
</feature>
<comment type="catalytic activity">
    <reaction evidence="10">
        <text>glucuronate acceptor + UDP-alpha-D-glucuronate = acceptor beta-D-glucuronoside + UDP + H(+)</text>
        <dbReference type="Rhea" id="RHEA:21032"/>
        <dbReference type="ChEBI" id="CHEBI:15378"/>
        <dbReference type="ChEBI" id="CHEBI:58052"/>
        <dbReference type="ChEBI" id="CHEBI:58223"/>
        <dbReference type="ChEBI" id="CHEBI:132367"/>
        <dbReference type="ChEBI" id="CHEBI:132368"/>
        <dbReference type="EC" id="2.4.1.17"/>
    </reaction>
</comment>
<keyword evidence="14" id="KW-1185">Reference proteome</keyword>
<organism evidence="13 14">
    <name type="scientific">Steinernema hermaphroditum</name>
    <dbReference type="NCBI Taxonomy" id="289476"/>
    <lineage>
        <taxon>Eukaryota</taxon>
        <taxon>Metazoa</taxon>
        <taxon>Ecdysozoa</taxon>
        <taxon>Nematoda</taxon>
        <taxon>Chromadorea</taxon>
        <taxon>Rhabditida</taxon>
        <taxon>Tylenchina</taxon>
        <taxon>Panagrolaimomorpha</taxon>
        <taxon>Strongyloidoidea</taxon>
        <taxon>Steinernematidae</taxon>
        <taxon>Steinernema</taxon>
    </lineage>
</organism>
<comment type="caution">
    <text evidence="13">The sequence shown here is derived from an EMBL/GenBank/DDBJ whole genome shotgun (WGS) entry which is preliminary data.</text>
</comment>
<evidence type="ECO:0000256" key="2">
    <source>
        <dbReference type="ARBA" id="ARBA00009995"/>
    </source>
</evidence>
<keyword evidence="4" id="KW-0328">Glycosyltransferase</keyword>
<keyword evidence="7 12" id="KW-0732">Signal</keyword>
<dbReference type="EMBL" id="JAUCMV010000004">
    <property type="protein sequence ID" value="KAK0401989.1"/>
    <property type="molecule type" value="Genomic_DNA"/>
</dbReference>
<dbReference type="EC" id="2.4.1.17" evidence="3"/>
<keyword evidence="5" id="KW-0808">Transferase</keyword>
<accession>A0AA39LM03</accession>
<keyword evidence="8 11" id="KW-1133">Transmembrane helix</keyword>
<evidence type="ECO:0000256" key="1">
    <source>
        <dbReference type="ARBA" id="ARBA00004167"/>
    </source>
</evidence>
<dbReference type="SUPFAM" id="SSF53756">
    <property type="entry name" value="UDP-Glycosyltransferase/glycogen phosphorylase"/>
    <property type="match status" value="1"/>
</dbReference>
<feature type="chain" id="PRO_5041428702" description="glucuronosyltransferase" evidence="12">
    <location>
        <begin position="17"/>
        <end position="632"/>
    </location>
</feature>
<dbReference type="Proteomes" id="UP001175271">
    <property type="component" value="Unassembled WGS sequence"/>
</dbReference>
<dbReference type="PANTHER" id="PTHR48043">
    <property type="entry name" value="EG:EG0003.4 PROTEIN-RELATED"/>
    <property type="match status" value="1"/>
</dbReference>
<keyword evidence="9 11" id="KW-0472">Membrane</keyword>
<reference evidence="13" key="1">
    <citation type="submission" date="2023-06" db="EMBL/GenBank/DDBJ databases">
        <title>Genomic analysis of the entomopathogenic nematode Steinernema hermaphroditum.</title>
        <authorList>
            <person name="Schwarz E.M."/>
            <person name="Heppert J.K."/>
            <person name="Baniya A."/>
            <person name="Schwartz H.T."/>
            <person name="Tan C.-H."/>
            <person name="Antoshechkin I."/>
            <person name="Sternberg P.W."/>
            <person name="Goodrich-Blair H."/>
            <person name="Dillman A.R."/>
        </authorList>
    </citation>
    <scope>NUCLEOTIDE SEQUENCE</scope>
    <source>
        <strain evidence="13">PS9179</strain>
        <tissue evidence="13">Whole animal</tissue>
    </source>
</reference>
<dbReference type="InterPro" id="IPR050271">
    <property type="entry name" value="UDP-glycosyltransferase"/>
</dbReference>
<dbReference type="CDD" id="cd03784">
    <property type="entry name" value="GT1_Gtf-like"/>
    <property type="match status" value="1"/>
</dbReference>
<comment type="subcellular location">
    <subcellularLocation>
        <location evidence="1">Membrane</location>
        <topology evidence="1">Single-pass membrane protein</topology>
    </subcellularLocation>
</comment>
<protein>
    <recommendedName>
        <fullName evidence="3">glucuronosyltransferase</fullName>
        <ecNumber evidence="3">2.4.1.17</ecNumber>
    </recommendedName>
</protein>
<dbReference type="Gene3D" id="3.40.50.2000">
    <property type="entry name" value="Glycogen Phosphorylase B"/>
    <property type="match status" value="1"/>
</dbReference>
<dbReference type="GO" id="GO:0015020">
    <property type="term" value="F:glucuronosyltransferase activity"/>
    <property type="evidence" value="ECO:0007669"/>
    <property type="project" value="UniProtKB-EC"/>
</dbReference>
<evidence type="ECO:0000256" key="5">
    <source>
        <dbReference type="ARBA" id="ARBA00022679"/>
    </source>
</evidence>
<name>A0AA39LM03_9BILA</name>
<evidence type="ECO:0000256" key="6">
    <source>
        <dbReference type="ARBA" id="ARBA00022692"/>
    </source>
</evidence>
<evidence type="ECO:0000256" key="12">
    <source>
        <dbReference type="SAM" id="SignalP"/>
    </source>
</evidence>
<dbReference type="AlphaFoldDB" id="A0AA39LM03"/>
<gene>
    <name evidence="13" type="ORF">QR680_016081</name>
</gene>
<evidence type="ECO:0000256" key="9">
    <source>
        <dbReference type="ARBA" id="ARBA00023136"/>
    </source>
</evidence>
<evidence type="ECO:0000256" key="8">
    <source>
        <dbReference type="ARBA" id="ARBA00022989"/>
    </source>
</evidence>
<dbReference type="Pfam" id="PF00201">
    <property type="entry name" value="UDPGT"/>
    <property type="match status" value="1"/>
</dbReference>
<evidence type="ECO:0000256" key="7">
    <source>
        <dbReference type="ARBA" id="ARBA00022729"/>
    </source>
</evidence>
<evidence type="ECO:0000313" key="14">
    <source>
        <dbReference type="Proteomes" id="UP001175271"/>
    </source>
</evidence>
<dbReference type="FunFam" id="3.40.50.2000:FF:000038">
    <property type="entry name" value="UDP-GlucuronosylTransferase"/>
    <property type="match status" value="1"/>
</dbReference>
<evidence type="ECO:0000313" key="13">
    <source>
        <dbReference type="EMBL" id="KAK0401989.1"/>
    </source>
</evidence>
<evidence type="ECO:0000256" key="3">
    <source>
        <dbReference type="ARBA" id="ARBA00012544"/>
    </source>
</evidence>
<dbReference type="InterPro" id="IPR002213">
    <property type="entry name" value="UDP_glucos_trans"/>
</dbReference>
<proteinExistence type="inferred from homology"/>
<evidence type="ECO:0000256" key="11">
    <source>
        <dbReference type="SAM" id="Phobius"/>
    </source>
</evidence>
<dbReference type="PANTHER" id="PTHR48043:SF23">
    <property type="entry name" value="UDP-GLUCURONOSYLTRANSFERASE"/>
    <property type="match status" value="1"/>
</dbReference>
<evidence type="ECO:0000256" key="4">
    <source>
        <dbReference type="ARBA" id="ARBA00022676"/>
    </source>
</evidence>